<dbReference type="PROSITE" id="PS51257">
    <property type="entry name" value="PROKAR_LIPOPROTEIN"/>
    <property type="match status" value="1"/>
</dbReference>
<reference evidence="2" key="1">
    <citation type="submission" date="2022-02" db="EMBL/GenBank/DDBJ databases">
        <title>Fredinandcohnia quinoae sp. nov. isolated from Chenopodium quinoa seeds.</title>
        <authorList>
            <person name="Saati-Santamaria Z."/>
            <person name="Flores-Felix J.D."/>
            <person name="Igual J.M."/>
            <person name="Velazquez E."/>
            <person name="Garcia-Fraile P."/>
            <person name="Martinez-Molina E."/>
        </authorList>
    </citation>
    <scope>NUCLEOTIDE SEQUENCE</scope>
    <source>
        <strain evidence="2">SECRCQ15</strain>
    </source>
</reference>
<accession>A0AAW5DTG0</accession>
<sequence>MRTIAMLLFCLFILSSCQLNSIQSQTEKLENSNEKQIFFFSDEENLHKEGNYYDALLELKKTFPVEIGKMKVISTDDSQMNSKFNIKEYPSILIVYENKVVKKIQGNITTSEIIIPIEDTLSKINVN</sequence>
<dbReference type="RefSeq" id="WP_240252072.1">
    <property type="nucleotide sequence ID" value="NZ_JAKTTI010000001.1"/>
</dbReference>
<dbReference type="Gene3D" id="3.40.30.10">
    <property type="entry name" value="Glutaredoxin"/>
    <property type="match status" value="1"/>
</dbReference>
<feature type="signal peptide" evidence="1">
    <location>
        <begin position="1"/>
        <end position="21"/>
    </location>
</feature>
<protein>
    <recommendedName>
        <fullName evidence="4">Small peptidoglycan-associated lipoprotein</fullName>
    </recommendedName>
</protein>
<name>A0AAW5DTG0_9BACI</name>
<dbReference type="EMBL" id="JAKTTI010000001">
    <property type="protein sequence ID" value="MCH1623942.1"/>
    <property type="molecule type" value="Genomic_DNA"/>
</dbReference>
<keyword evidence="3" id="KW-1185">Reference proteome</keyword>
<gene>
    <name evidence="2" type="ORF">MJG50_01270</name>
</gene>
<dbReference type="Proteomes" id="UP001431131">
    <property type="component" value="Unassembled WGS sequence"/>
</dbReference>
<evidence type="ECO:0000313" key="2">
    <source>
        <dbReference type="EMBL" id="MCH1623942.1"/>
    </source>
</evidence>
<evidence type="ECO:0008006" key="4">
    <source>
        <dbReference type="Google" id="ProtNLM"/>
    </source>
</evidence>
<keyword evidence="1" id="KW-0732">Signal</keyword>
<feature type="chain" id="PRO_5043442437" description="Small peptidoglycan-associated lipoprotein" evidence="1">
    <location>
        <begin position="22"/>
        <end position="127"/>
    </location>
</feature>
<comment type="caution">
    <text evidence="2">The sequence shown here is derived from an EMBL/GenBank/DDBJ whole genome shotgun (WGS) entry which is preliminary data.</text>
</comment>
<evidence type="ECO:0000313" key="3">
    <source>
        <dbReference type="Proteomes" id="UP001431131"/>
    </source>
</evidence>
<proteinExistence type="predicted"/>
<organism evidence="2 3">
    <name type="scientific">Fredinandcohnia quinoae</name>
    <dbReference type="NCBI Taxonomy" id="2918902"/>
    <lineage>
        <taxon>Bacteria</taxon>
        <taxon>Bacillati</taxon>
        <taxon>Bacillota</taxon>
        <taxon>Bacilli</taxon>
        <taxon>Bacillales</taxon>
        <taxon>Bacillaceae</taxon>
        <taxon>Fredinandcohnia</taxon>
    </lineage>
</organism>
<dbReference type="SUPFAM" id="SSF52833">
    <property type="entry name" value="Thioredoxin-like"/>
    <property type="match status" value="1"/>
</dbReference>
<evidence type="ECO:0000256" key="1">
    <source>
        <dbReference type="SAM" id="SignalP"/>
    </source>
</evidence>
<dbReference type="AlphaFoldDB" id="A0AAW5DTG0"/>
<dbReference type="InterPro" id="IPR036249">
    <property type="entry name" value="Thioredoxin-like_sf"/>
</dbReference>